<gene>
    <name evidence="1" type="primary">COQ3</name>
    <name evidence="1" type="ORF">LOY88_004348</name>
</gene>
<feature type="non-terminal residue" evidence="1">
    <location>
        <position position="292"/>
    </location>
</feature>
<dbReference type="EMBL" id="JALBCA010000065">
    <property type="protein sequence ID" value="KAI2384925.1"/>
    <property type="molecule type" value="Genomic_DNA"/>
</dbReference>
<protein>
    <submittedName>
        <fullName evidence="1">Hexaprenyldihydroxybenzoate methyltransferase, mitochondrial</fullName>
    </submittedName>
</protein>
<comment type="caution">
    <text evidence="1">The sequence shown here is derived from an EMBL/GenBank/DDBJ whole genome shotgun (WGS) entry which is preliminary data.</text>
</comment>
<sequence>MASGLLPCTAARKLSRLLHHVPRRTTLLRRLLRQHSTTATAPSSVSADEMTHFASLASSWWDPLGPSRILHLMNPLRHEFIGSCLADEQPQPQPVRNDRNPGRSYLDVGCGGGIFAESLARTIPLLPDSSPSTQTDASSLLAIDPSPTMIEIAQSHARQDPTLHAHLQSGTFTYRNSTLEALLLPASPTAATPPRQFDMITAFEVLEHVDVSTSSSPRHFVQACMRLLRPGGWLVGSTIARTWPAWAVHQVLAEAPWPVGVVPRGTHDWTKFVDVRELRGWAEIEGVELARW</sequence>
<reference evidence="1" key="1">
    <citation type="journal article" date="2022" name="bioRxiv">
        <title>Population genetic analysis of Ophidiomyces ophidiicola, the causative agent of snake fungal disease, indicates recent introductions to the USA.</title>
        <authorList>
            <person name="Ladner J.T."/>
            <person name="Palmer J.M."/>
            <person name="Ettinger C.L."/>
            <person name="Stajich J.E."/>
            <person name="Farrell T.M."/>
            <person name="Glorioso B.M."/>
            <person name="Lawson B."/>
            <person name="Price S.J."/>
            <person name="Stengle A.G."/>
            <person name="Grear D.A."/>
            <person name="Lorch J.M."/>
        </authorList>
    </citation>
    <scope>NUCLEOTIDE SEQUENCE</scope>
    <source>
        <strain evidence="1">NWHC 24266-5</strain>
    </source>
</reference>
<keyword evidence="1" id="KW-0808">Transferase</keyword>
<proteinExistence type="predicted"/>
<keyword evidence="1" id="KW-0489">Methyltransferase</keyword>
<organism evidence="1">
    <name type="scientific">Ophidiomyces ophidiicola</name>
    <dbReference type="NCBI Taxonomy" id="1387563"/>
    <lineage>
        <taxon>Eukaryota</taxon>
        <taxon>Fungi</taxon>
        <taxon>Dikarya</taxon>
        <taxon>Ascomycota</taxon>
        <taxon>Pezizomycotina</taxon>
        <taxon>Eurotiomycetes</taxon>
        <taxon>Eurotiomycetidae</taxon>
        <taxon>Onygenales</taxon>
        <taxon>Onygenaceae</taxon>
        <taxon>Ophidiomyces</taxon>
    </lineage>
</organism>
<evidence type="ECO:0000313" key="1">
    <source>
        <dbReference type="EMBL" id="KAI2384925.1"/>
    </source>
</evidence>
<accession>A0ACB8UTN1</accession>
<name>A0ACB8UTN1_9EURO</name>